<evidence type="ECO:0000313" key="2">
    <source>
        <dbReference type="Proteomes" id="UP001152795"/>
    </source>
</evidence>
<dbReference type="AlphaFoldDB" id="A0A6S7IJI7"/>
<organism evidence="1 2">
    <name type="scientific">Paramuricea clavata</name>
    <name type="common">Red gorgonian</name>
    <name type="synonym">Violescent sea-whip</name>
    <dbReference type="NCBI Taxonomy" id="317549"/>
    <lineage>
        <taxon>Eukaryota</taxon>
        <taxon>Metazoa</taxon>
        <taxon>Cnidaria</taxon>
        <taxon>Anthozoa</taxon>
        <taxon>Octocorallia</taxon>
        <taxon>Malacalcyonacea</taxon>
        <taxon>Plexauridae</taxon>
        <taxon>Paramuricea</taxon>
    </lineage>
</organism>
<comment type="caution">
    <text evidence="1">The sequence shown here is derived from an EMBL/GenBank/DDBJ whole genome shotgun (WGS) entry which is preliminary data.</text>
</comment>
<accession>A0A6S7IJI7</accession>
<name>A0A6S7IJI7_PARCT</name>
<evidence type="ECO:0000313" key="1">
    <source>
        <dbReference type="EMBL" id="CAB4017139.1"/>
    </source>
</evidence>
<gene>
    <name evidence="1" type="ORF">PACLA_8A035466</name>
</gene>
<protein>
    <submittedName>
        <fullName evidence="1">Uncharacterized protein</fullName>
    </submittedName>
</protein>
<reference evidence="1" key="1">
    <citation type="submission" date="2020-04" db="EMBL/GenBank/DDBJ databases">
        <authorList>
            <person name="Alioto T."/>
            <person name="Alioto T."/>
            <person name="Gomez Garrido J."/>
        </authorList>
    </citation>
    <scope>NUCLEOTIDE SEQUENCE</scope>
    <source>
        <strain evidence="1">A484AB</strain>
    </source>
</reference>
<dbReference type="OrthoDB" id="2359729at2759"/>
<dbReference type="EMBL" id="CACRXK020009419">
    <property type="protein sequence ID" value="CAB4017139.1"/>
    <property type="molecule type" value="Genomic_DNA"/>
</dbReference>
<dbReference type="Proteomes" id="UP001152795">
    <property type="component" value="Unassembled WGS sequence"/>
</dbReference>
<keyword evidence="2" id="KW-1185">Reference proteome</keyword>
<proteinExistence type="predicted"/>
<sequence>MPFVVVQIRAGTQVLKPWIGVRVPDNSSLNDVYNDLVAGILDQGEPIDDNSAVQLNNVHVHVGKSKKDLTRVDSQCTVAEVIGTLGNFIEFTHDANINRTEPLQCTNAFHILTAAARTLTCVPSNVVVHNQKDKLQNDIVSWLKKNGVGWSLQYVETLDCDKWRCLYSKKKISRKLHGKVESALEDLSYTCGSVFSDLEDEEMRGVFDSVFVKASLDCSQPTEKPWYAAGFEDICFFCGIEDDLNTNPESYPLCEECKKTRKPEKRSSRKKFKKT</sequence>